<protein>
    <recommendedName>
        <fullName evidence="3">DUF2892 domain-containing protein</fullName>
    </recommendedName>
</protein>
<sequence length="76" mass="8081">MFDHSAKYFEKMAEDMNVTIKIPRPTKRSLQASAKSNAVVGVGLLAGGVLLSSKAMFTLGIIGLAGATALHYQLKD</sequence>
<name>A0ABS3HEV0_9ENTE</name>
<reference evidence="1 2" key="1">
    <citation type="submission" date="2021-03" db="EMBL/GenBank/DDBJ databases">
        <title>Enterococcal diversity collection.</title>
        <authorList>
            <person name="Gilmore M.S."/>
            <person name="Schwartzman J."/>
            <person name="Van Tyne D."/>
            <person name="Martin M."/>
            <person name="Earl A.M."/>
            <person name="Manson A.L."/>
            <person name="Straub T."/>
            <person name="Salamzade R."/>
            <person name="Saavedra J."/>
            <person name="Lebreton F."/>
            <person name="Prichula J."/>
            <person name="Schaufler K."/>
            <person name="Gaca A."/>
            <person name="Sgardioli B."/>
            <person name="Wagenaar J."/>
            <person name="Strong T."/>
        </authorList>
    </citation>
    <scope>NUCLEOTIDE SEQUENCE [LARGE SCALE GENOMIC DNA]</scope>
    <source>
        <strain evidence="1 2">MJM16</strain>
    </source>
</reference>
<dbReference type="RefSeq" id="WP_207107751.1">
    <property type="nucleotide sequence ID" value="NZ_JAFLVR010000015.1"/>
</dbReference>
<organism evidence="1 2">
    <name type="scientific">Candidatus Enterococcus murrayae</name>
    <dbReference type="NCBI Taxonomy" id="2815321"/>
    <lineage>
        <taxon>Bacteria</taxon>
        <taxon>Bacillati</taxon>
        <taxon>Bacillota</taxon>
        <taxon>Bacilli</taxon>
        <taxon>Lactobacillales</taxon>
        <taxon>Enterococcaceae</taxon>
        <taxon>Enterococcus</taxon>
    </lineage>
</organism>
<proteinExistence type="predicted"/>
<gene>
    <name evidence="1" type="ORF">JZO85_06780</name>
</gene>
<dbReference type="EMBL" id="JAFLVR010000015">
    <property type="protein sequence ID" value="MBO0451969.1"/>
    <property type="molecule type" value="Genomic_DNA"/>
</dbReference>
<evidence type="ECO:0008006" key="3">
    <source>
        <dbReference type="Google" id="ProtNLM"/>
    </source>
</evidence>
<accession>A0ABS3HEV0</accession>
<evidence type="ECO:0000313" key="2">
    <source>
        <dbReference type="Proteomes" id="UP000664495"/>
    </source>
</evidence>
<keyword evidence="2" id="KW-1185">Reference proteome</keyword>
<evidence type="ECO:0000313" key="1">
    <source>
        <dbReference type="EMBL" id="MBO0451969.1"/>
    </source>
</evidence>
<comment type="caution">
    <text evidence="1">The sequence shown here is derived from an EMBL/GenBank/DDBJ whole genome shotgun (WGS) entry which is preliminary data.</text>
</comment>
<dbReference type="Proteomes" id="UP000664495">
    <property type="component" value="Unassembled WGS sequence"/>
</dbReference>